<dbReference type="AlphaFoldDB" id="A1S1T9"/>
<comment type="subcellular location">
    <subcellularLocation>
        <location evidence="1">Membrane</location>
        <topology evidence="1">Multi-pass membrane protein</topology>
    </subcellularLocation>
</comment>
<dbReference type="Pfam" id="PF02361">
    <property type="entry name" value="CbiQ"/>
    <property type="match status" value="1"/>
</dbReference>
<evidence type="ECO:0000256" key="5">
    <source>
        <dbReference type="ARBA" id="ARBA00023136"/>
    </source>
</evidence>
<evidence type="ECO:0000256" key="1">
    <source>
        <dbReference type="ARBA" id="ARBA00004141"/>
    </source>
</evidence>
<accession>A1S1T9</accession>
<evidence type="ECO:0008006" key="10">
    <source>
        <dbReference type="Google" id="ProtNLM"/>
    </source>
</evidence>
<dbReference type="EMBL" id="CP000507">
    <property type="protein sequence ID" value="ABL98345.1"/>
    <property type="molecule type" value="Genomic_DNA"/>
</dbReference>
<protein>
    <recommendedName>
        <fullName evidence="10">Cobalt transport protein</fullName>
    </recommendedName>
</protein>
<dbReference type="InterPro" id="IPR003339">
    <property type="entry name" value="ABC/ECF_trnsptr_transmembrane"/>
</dbReference>
<evidence type="ECO:0000256" key="4">
    <source>
        <dbReference type="ARBA" id="ARBA00022989"/>
    </source>
</evidence>
<dbReference type="HOGENOM" id="CLU_099017_0_0_6"/>
<keyword evidence="3 7" id="KW-0812">Transmembrane</keyword>
<dbReference type="KEGG" id="saz:Sama_0133"/>
<evidence type="ECO:0000256" key="3">
    <source>
        <dbReference type="ARBA" id="ARBA00022692"/>
    </source>
</evidence>
<sequence>MRLLSPTSRRARKPLVVDGRCGLAILGTLGMSMLALMSPPVWLWLPGLAGLAMAIDGSRFASPRPLVLLFVWQWLLTSALYGLFWGSERLGEAAWVALRLLLAFLPPWYLAIRFAPERLGAFFANWLSPRWAFVLSASLNALPFVLTEAREIYRLQRLRGARIGAKDLINPLNWRELVHTVISPLLIELLKLSRRQALAAKSRGFGQSANPSHWPHRGKQYED</sequence>
<gene>
    <name evidence="8" type="ordered locus">Sama_0133</name>
</gene>
<organism evidence="8 9">
    <name type="scientific">Shewanella amazonensis (strain ATCC BAA-1098 / SB2B)</name>
    <dbReference type="NCBI Taxonomy" id="326297"/>
    <lineage>
        <taxon>Bacteria</taxon>
        <taxon>Pseudomonadati</taxon>
        <taxon>Pseudomonadota</taxon>
        <taxon>Gammaproteobacteria</taxon>
        <taxon>Alteromonadales</taxon>
        <taxon>Shewanellaceae</taxon>
        <taxon>Shewanella</taxon>
    </lineage>
</organism>
<evidence type="ECO:0000256" key="6">
    <source>
        <dbReference type="SAM" id="MobiDB-lite"/>
    </source>
</evidence>
<evidence type="ECO:0000256" key="7">
    <source>
        <dbReference type="SAM" id="Phobius"/>
    </source>
</evidence>
<dbReference type="STRING" id="326297.Sama_0133"/>
<feature type="compositionally biased region" description="Basic residues" evidence="6">
    <location>
        <begin position="214"/>
        <end position="223"/>
    </location>
</feature>
<evidence type="ECO:0000313" key="9">
    <source>
        <dbReference type="Proteomes" id="UP000009175"/>
    </source>
</evidence>
<dbReference type="GO" id="GO:0005886">
    <property type="term" value="C:plasma membrane"/>
    <property type="evidence" value="ECO:0007669"/>
    <property type="project" value="UniProtKB-ARBA"/>
</dbReference>
<reference evidence="8 9" key="1">
    <citation type="submission" date="2006-12" db="EMBL/GenBank/DDBJ databases">
        <title>Complete sequence of Shewanella amazonensis SB2B.</title>
        <authorList>
            <consortium name="US DOE Joint Genome Institute"/>
            <person name="Copeland A."/>
            <person name="Lucas S."/>
            <person name="Lapidus A."/>
            <person name="Barry K."/>
            <person name="Detter J.C."/>
            <person name="Glavina del Rio T."/>
            <person name="Hammon N."/>
            <person name="Israni S."/>
            <person name="Dalin E."/>
            <person name="Tice H."/>
            <person name="Pitluck S."/>
            <person name="Munk A.C."/>
            <person name="Brettin T."/>
            <person name="Bruce D."/>
            <person name="Han C."/>
            <person name="Tapia R."/>
            <person name="Gilna P."/>
            <person name="Schmutz J."/>
            <person name="Larimer F."/>
            <person name="Land M."/>
            <person name="Hauser L."/>
            <person name="Kyrpides N."/>
            <person name="Mikhailova N."/>
            <person name="Fredrickson J."/>
            <person name="Richardson P."/>
        </authorList>
    </citation>
    <scope>NUCLEOTIDE SEQUENCE [LARGE SCALE GENOMIC DNA]</scope>
    <source>
        <strain evidence="9">ATCC BAA-1098 / SB2B</strain>
    </source>
</reference>
<proteinExistence type="inferred from homology"/>
<dbReference type="eggNOG" id="COG0619">
    <property type="taxonomic scope" value="Bacteria"/>
</dbReference>
<feature type="transmembrane region" description="Helical" evidence="7">
    <location>
        <begin position="21"/>
        <end position="45"/>
    </location>
</feature>
<dbReference type="RefSeq" id="WP_011758256.1">
    <property type="nucleotide sequence ID" value="NC_008700.1"/>
</dbReference>
<dbReference type="OrthoDB" id="6263875at2"/>
<evidence type="ECO:0000256" key="2">
    <source>
        <dbReference type="ARBA" id="ARBA00008564"/>
    </source>
</evidence>
<feature type="transmembrane region" description="Helical" evidence="7">
    <location>
        <begin position="131"/>
        <end position="149"/>
    </location>
</feature>
<feature type="transmembrane region" description="Helical" evidence="7">
    <location>
        <begin position="65"/>
        <end position="86"/>
    </location>
</feature>
<keyword evidence="9" id="KW-1185">Reference proteome</keyword>
<dbReference type="Proteomes" id="UP000009175">
    <property type="component" value="Chromosome"/>
</dbReference>
<name>A1S1T9_SHEAM</name>
<dbReference type="CDD" id="cd16914">
    <property type="entry name" value="EcfT"/>
    <property type="match status" value="1"/>
</dbReference>
<keyword evidence="4 7" id="KW-1133">Transmembrane helix</keyword>
<comment type="similarity">
    <text evidence="2">Belongs to the CbiQ family.</text>
</comment>
<feature type="region of interest" description="Disordered" evidence="6">
    <location>
        <begin position="203"/>
        <end position="223"/>
    </location>
</feature>
<keyword evidence="5 7" id="KW-0472">Membrane</keyword>
<evidence type="ECO:0000313" key="8">
    <source>
        <dbReference type="EMBL" id="ABL98345.1"/>
    </source>
</evidence>
<feature type="transmembrane region" description="Helical" evidence="7">
    <location>
        <begin position="93"/>
        <end position="111"/>
    </location>
</feature>